<evidence type="ECO:0000313" key="2">
    <source>
        <dbReference type="EMBL" id="PRY31017.1"/>
    </source>
</evidence>
<protein>
    <submittedName>
        <fullName evidence="2">LexA-binding, inner membrane-associated putative hydrolase</fullName>
    </submittedName>
</protein>
<keyword evidence="1" id="KW-1133">Transmembrane helix</keyword>
<feature type="transmembrane region" description="Helical" evidence="1">
    <location>
        <begin position="114"/>
        <end position="133"/>
    </location>
</feature>
<keyword evidence="1" id="KW-0812">Transmembrane</keyword>
<reference evidence="2 3" key="1">
    <citation type="submission" date="2018-03" db="EMBL/GenBank/DDBJ databases">
        <title>Genomic Encyclopedia of Archaeal and Bacterial Type Strains, Phase II (KMG-II): from individual species to whole genera.</title>
        <authorList>
            <person name="Goeker M."/>
        </authorList>
    </citation>
    <scope>NUCLEOTIDE SEQUENCE [LARGE SCALE GENOMIC DNA]</scope>
    <source>
        <strain evidence="2 3">DSM 44720</strain>
    </source>
</reference>
<dbReference type="InterPro" id="IPR007404">
    <property type="entry name" value="YdjM-like"/>
</dbReference>
<sequence length="283" mass="30077">MLPQRSRSRNLTLNRPNRMLEGVMGRTHALTGWCAGLGIAPLLGHGDLAGAVLVGLVTAGFALLPDFDHRHSTASRYLGPLTGALSWILRKSSRYVYAITKGPRDEPVTGEHRHLSHTVLFAVLLGYFTAGATQLGGKWAVLGVALFAVLLAEAALGDWVAVLSVAAVVWWLVQFGLDEALVQLDGLSGVLGIAVAVGCFVHCLGDSVTVSGCPFLFPLPIAGETWYELRPPKWLRFRTGGPVETLFMFPVVAVGALLLIPGAWTVVTSIIPAIQKLTEPGAG</sequence>
<feature type="transmembrane region" description="Helical" evidence="1">
    <location>
        <begin position="139"/>
        <end position="172"/>
    </location>
</feature>
<feature type="transmembrane region" description="Helical" evidence="1">
    <location>
        <begin position="246"/>
        <end position="267"/>
    </location>
</feature>
<dbReference type="AlphaFoldDB" id="A0A2T0SC68"/>
<name>A0A2T0SC68_9PSEU</name>
<proteinExistence type="predicted"/>
<feature type="transmembrane region" description="Helical" evidence="1">
    <location>
        <begin position="48"/>
        <end position="67"/>
    </location>
</feature>
<keyword evidence="1" id="KW-0472">Membrane</keyword>
<feature type="transmembrane region" description="Helical" evidence="1">
    <location>
        <begin position="184"/>
        <end position="205"/>
    </location>
</feature>
<evidence type="ECO:0000256" key="1">
    <source>
        <dbReference type="SAM" id="Phobius"/>
    </source>
</evidence>
<organism evidence="2 3">
    <name type="scientific">Umezawaea tangerina</name>
    <dbReference type="NCBI Taxonomy" id="84725"/>
    <lineage>
        <taxon>Bacteria</taxon>
        <taxon>Bacillati</taxon>
        <taxon>Actinomycetota</taxon>
        <taxon>Actinomycetes</taxon>
        <taxon>Pseudonocardiales</taxon>
        <taxon>Pseudonocardiaceae</taxon>
        <taxon>Umezawaea</taxon>
    </lineage>
</organism>
<evidence type="ECO:0000313" key="3">
    <source>
        <dbReference type="Proteomes" id="UP000239494"/>
    </source>
</evidence>
<dbReference type="GO" id="GO:0016787">
    <property type="term" value="F:hydrolase activity"/>
    <property type="evidence" value="ECO:0007669"/>
    <property type="project" value="UniProtKB-KW"/>
</dbReference>
<feature type="transmembrane region" description="Helical" evidence="1">
    <location>
        <begin position="23"/>
        <end position="42"/>
    </location>
</feature>
<dbReference type="Proteomes" id="UP000239494">
    <property type="component" value="Unassembled WGS sequence"/>
</dbReference>
<dbReference type="EMBL" id="PVTF01000023">
    <property type="protein sequence ID" value="PRY31017.1"/>
    <property type="molecule type" value="Genomic_DNA"/>
</dbReference>
<keyword evidence="2" id="KW-0378">Hydrolase</keyword>
<gene>
    <name evidence="2" type="ORF">CLV43_123119</name>
</gene>
<keyword evidence="3" id="KW-1185">Reference proteome</keyword>
<comment type="caution">
    <text evidence="2">The sequence shown here is derived from an EMBL/GenBank/DDBJ whole genome shotgun (WGS) entry which is preliminary data.</text>
</comment>
<accession>A0A2T0SC68</accession>
<dbReference type="Pfam" id="PF04307">
    <property type="entry name" value="YdjM"/>
    <property type="match status" value="1"/>
</dbReference>